<keyword evidence="3" id="KW-1185">Reference proteome</keyword>
<proteinExistence type="predicted"/>
<gene>
    <name evidence="2" type="ORF">NFC73_19435</name>
</gene>
<dbReference type="RefSeq" id="WP_254752950.1">
    <property type="nucleotide sequence ID" value="NZ_JANCLV010000021.1"/>
</dbReference>
<comment type="caution">
    <text evidence="2">The sequence shown here is derived from an EMBL/GenBank/DDBJ whole genome shotgun (WGS) entry which is preliminary data.</text>
</comment>
<sequence length="120" mass="13066">MSCEASPKVEERIQRRFPMPLSDRDRKVLEELELDLAADDPRLAQELSSGSVGNRFRASSYFGAIAFLIGVVLLMAGIASQIVVVGVGGFLLMGTGAYLLVESRYAGHFARPKPMKPPAR</sequence>
<dbReference type="Proteomes" id="UP001524318">
    <property type="component" value="Unassembled WGS sequence"/>
</dbReference>
<dbReference type="Pfam" id="PF11239">
    <property type="entry name" value="DUF3040"/>
    <property type="match status" value="1"/>
</dbReference>
<keyword evidence="1" id="KW-1133">Transmembrane helix</keyword>
<evidence type="ECO:0000313" key="3">
    <source>
        <dbReference type="Proteomes" id="UP001524318"/>
    </source>
</evidence>
<reference evidence="2 3" key="1">
    <citation type="submission" date="2022-06" db="EMBL/GenBank/DDBJ databases">
        <title>Pseudarthrobacter sp. strain RMG13 Genome sequencing and assembly.</title>
        <authorList>
            <person name="Kim I."/>
        </authorList>
    </citation>
    <scope>NUCLEOTIDE SEQUENCE [LARGE SCALE GENOMIC DNA]</scope>
    <source>
        <strain evidence="2 3">RMG13</strain>
    </source>
</reference>
<accession>A0ABT1LTS6</accession>
<evidence type="ECO:0000313" key="2">
    <source>
        <dbReference type="EMBL" id="MCP9001883.1"/>
    </source>
</evidence>
<dbReference type="EMBL" id="JANCLV010000021">
    <property type="protein sequence ID" value="MCP9001883.1"/>
    <property type="molecule type" value="Genomic_DNA"/>
</dbReference>
<dbReference type="InterPro" id="IPR021401">
    <property type="entry name" value="DUF3040"/>
</dbReference>
<feature type="transmembrane region" description="Helical" evidence="1">
    <location>
        <begin position="58"/>
        <end position="76"/>
    </location>
</feature>
<evidence type="ECO:0000256" key="1">
    <source>
        <dbReference type="SAM" id="Phobius"/>
    </source>
</evidence>
<keyword evidence="1" id="KW-0472">Membrane</keyword>
<organism evidence="2 3">
    <name type="scientific">Pseudarthrobacter humi</name>
    <dbReference type="NCBI Taxonomy" id="2952523"/>
    <lineage>
        <taxon>Bacteria</taxon>
        <taxon>Bacillati</taxon>
        <taxon>Actinomycetota</taxon>
        <taxon>Actinomycetes</taxon>
        <taxon>Micrococcales</taxon>
        <taxon>Micrococcaceae</taxon>
        <taxon>Pseudarthrobacter</taxon>
    </lineage>
</organism>
<name>A0ABT1LTS6_9MICC</name>
<protein>
    <submittedName>
        <fullName evidence="2">DUF3040 domain-containing protein</fullName>
    </submittedName>
</protein>
<keyword evidence="1" id="KW-0812">Transmembrane</keyword>
<feature type="transmembrane region" description="Helical" evidence="1">
    <location>
        <begin position="82"/>
        <end position="101"/>
    </location>
</feature>